<accession>A0ABP3J6G1</accession>
<feature type="region of interest" description="Disordered" evidence="1">
    <location>
        <begin position="19"/>
        <end position="46"/>
    </location>
</feature>
<sequence>MAGLLAQPGWATGLLHWRESRGRSQSGASERSAPSGRSPTHPDVRRRLVRTAPAGKLFDRFTGVTNWAASGQSRNGGVLSGAQAVEQPGHGYRELVGGTLDGLLLDVTGWTDEQLLQGVALITEIGRYGPGGRALYEPRPGDRDHCDWSGDCP</sequence>
<comment type="caution">
    <text evidence="2">The sequence shown here is derived from an EMBL/GenBank/DDBJ whole genome shotgun (WGS) entry which is preliminary data.</text>
</comment>
<protein>
    <submittedName>
        <fullName evidence="2">Uncharacterized protein</fullName>
    </submittedName>
</protein>
<reference evidence="3" key="1">
    <citation type="journal article" date="2019" name="Int. J. Syst. Evol. Microbiol.">
        <title>The Global Catalogue of Microorganisms (GCM) 10K type strain sequencing project: providing services to taxonomists for standard genome sequencing and annotation.</title>
        <authorList>
            <consortium name="The Broad Institute Genomics Platform"/>
            <consortium name="The Broad Institute Genome Sequencing Center for Infectious Disease"/>
            <person name="Wu L."/>
            <person name="Ma J."/>
        </authorList>
    </citation>
    <scope>NUCLEOTIDE SEQUENCE [LARGE SCALE GENOMIC DNA]</scope>
    <source>
        <strain evidence="3">JCM 10649</strain>
    </source>
</reference>
<gene>
    <name evidence="2" type="ORF">GCM10009544_03220</name>
</gene>
<name>A0ABP3J6G1_9ACTN</name>
<evidence type="ECO:0000256" key="1">
    <source>
        <dbReference type="SAM" id="MobiDB-lite"/>
    </source>
</evidence>
<organism evidence="2 3">
    <name type="scientific">Streptomyces stramineus</name>
    <dbReference type="NCBI Taxonomy" id="173861"/>
    <lineage>
        <taxon>Bacteria</taxon>
        <taxon>Bacillati</taxon>
        <taxon>Actinomycetota</taxon>
        <taxon>Actinomycetes</taxon>
        <taxon>Kitasatosporales</taxon>
        <taxon>Streptomycetaceae</taxon>
        <taxon>Streptomyces</taxon>
    </lineage>
</organism>
<dbReference type="EMBL" id="BAAAHB010000001">
    <property type="protein sequence ID" value="GAA0443739.1"/>
    <property type="molecule type" value="Genomic_DNA"/>
</dbReference>
<evidence type="ECO:0000313" key="3">
    <source>
        <dbReference type="Proteomes" id="UP001499895"/>
    </source>
</evidence>
<proteinExistence type="predicted"/>
<evidence type="ECO:0000313" key="2">
    <source>
        <dbReference type="EMBL" id="GAA0443739.1"/>
    </source>
</evidence>
<dbReference type="Proteomes" id="UP001499895">
    <property type="component" value="Unassembled WGS sequence"/>
</dbReference>
<keyword evidence="3" id="KW-1185">Reference proteome</keyword>